<keyword evidence="3" id="KW-1185">Reference proteome</keyword>
<name>I3ZMK0_TERRK</name>
<dbReference type="AlphaFoldDB" id="I3ZMK0"/>
<evidence type="ECO:0000256" key="1">
    <source>
        <dbReference type="SAM" id="SignalP"/>
    </source>
</evidence>
<dbReference type="HOGENOM" id="CLU_031475_1_2_0"/>
<dbReference type="OrthoDB" id="109937at2"/>
<dbReference type="EMBL" id="CP003379">
    <property type="protein sequence ID" value="AFL90468.1"/>
    <property type="molecule type" value="Genomic_DNA"/>
</dbReference>
<dbReference type="Pfam" id="PF06516">
    <property type="entry name" value="NUP"/>
    <property type="match status" value="1"/>
</dbReference>
<proteinExistence type="predicted"/>
<dbReference type="STRING" id="926566.Terro_4265"/>
<dbReference type="PATRIC" id="fig|926566.3.peg.4216"/>
<keyword evidence="1" id="KW-0732">Signal</keyword>
<dbReference type="GO" id="GO:0055085">
    <property type="term" value="P:transmembrane transport"/>
    <property type="evidence" value="ECO:0007669"/>
    <property type="project" value="InterPro"/>
</dbReference>
<feature type="signal peptide" evidence="1">
    <location>
        <begin position="1"/>
        <end position="19"/>
    </location>
</feature>
<sequence length="349" mass="38518">MRLRLFFALLALMVGVAEAQQTKPWPVRAVIVVTFEIGKDTGDLPGEFQLWVEREKLTEIVEFPGGAHPLRTNAEHTVIGMLSGTTLVNATASMMALGLDPRFDLTHSYFLINGIAGVDPKYASIGSAAWAKYVVGDVAREIDSREAPKEWPYGIFPVKAHEPNPKTLPNADPFKSNAYPLNAGLVDWAYSLTKDLNLGDDPAVAKFRKDFVGYPEAIRPPFVLIGDSFASDYYWHGKIMTGYAEDWVNLYTQGNGRFVMTNMEDSGFMEAIARLAAMKRVDARRVMVLRTGSNYSMQRPGHEAVESVTAPYIGTKLALESAWLCGSVALHNLLTHWDAAYAKVPVATN</sequence>
<evidence type="ECO:0000313" key="3">
    <source>
        <dbReference type="Proteomes" id="UP000006056"/>
    </source>
</evidence>
<evidence type="ECO:0000313" key="2">
    <source>
        <dbReference type="EMBL" id="AFL90468.1"/>
    </source>
</evidence>
<dbReference type="KEGG" id="trs:Terro_4265"/>
<reference evidence="2 3" key="1">
    <citation type="submission" date="2012-06" db="EMBL/GenBank/DDBJ databases">
        <title>Complete genome of Terriglobus roseus DSM 18391.</title>
        <authorList>
            <consortium name="US DOE Joint Genome Institute (JGI-PGF)"/>
            <person name="Lucas S."/>
            <person name="Copeland A."/>
            <person name="Lapidus A."/>
            <person name="Glavina del Rio T."/>
            <person name="Dalin E."/>
            <person name="Tice H."/>
            <person name="Bruce D."/>
            <person name="Goodwin L."/>
            <person name="Pitluck S."/>
            <person name="Peters L."/>
            <person name="Mikhailova N."/>
            <person name="Munk A.C.C."/>
            <person name="Kyrpides N."/>
            <person name="Mavromatis K."/>
            <person name="Ivanova N."/>
            <person name="Brettin T."/>
            <person name="Detter J.C."/>
            <person name="Han C."/>
            <person name="Larimer F."/>
            <person name="Land M."/>
            <person name="Hauser L."/>
            <person name="Markowitz V."/>
            <person name="Cheng J.-F."/>
            <person name="Hugenholtz P."/>
            <person name="Woyke T."/>
            <person name="Wu D."/>
            <person name="Brambilla E."/>
            <person name="Klenk H.-P."/>
            <person name="Eisen J.A."/>
        </authorList>
    </citation>
    <scope>NUCLEOTIDE SEQUENCE [LARGE SCALE GENOMIC DNA]</scope>
    <source>
        <strain evidence="3">DSM 18391 / NRRL B-41598 / KBS 63</strain>
    </source>
</reference>
<feature type="chain" id="PRO_5003684308" evidence="1">
    <location>
        <begin position="20"/>
        <end position="349"/>
    </location>
</feature>
<dbReference type="PANTHER" id="PTHR38643">
    <property type="entry name" value="PURINE NUCLEOSIDE PERMEASE C285.05-RELATED"/>
    <property type="match status" value="1"/>
</dbReference>
<gene>
    <name evidence="2" type="ordered locus">Terro_4265</name>
</gene>
<organism evidence="2 3">
    <name type="scientific">Terriglobus roseus (strain DSM 18391 / NRRL B-41598 / KBS 63)</name>
    <dbReference type="NCBI Taxonomy" id="926566"/>
    <lineage>
        <taxon>Bacteria</taxon>
        <taxon>Pseudomonadati</taxon>
        <taxon>Acidobacteriota</taxon>
        <taxon>Terriglobia</taxon>
        <taxon>Terriglobales</taxon>
        <taxon>Acidobacteriaceae</taxon>
        <taxon>Terriglobus</taxon>
    </lineage>
</organism>
<dbReference type="Proteomes" id="UP000006056">
    <property type="component" value="Chromosome"/>
</dbReference>
<dbReference type="PANTHER" id="PTHR38643:SF1">
    <property type="entry name" value="PURINE NUCLEOSIDE PERMEASE C285.05-RELATED"/>
    <property type="match status" value="1"/>
</dbReference>
<accession>I3ZMK0</accession>
<dbReference type="InterPro" id="IPR009486">
    <property type="entry name" value="Pur_nuclsid_perm"/>
</dbReference>
<protein>
    <submittedName>
        <fullName evidence="2">Purine nucleoside permease</fullName>
    </submittedName>
</protein>
<dbReference type="PIRSF" id="PIRSF013171">
    <property type="entry name" value="Pur_nuclsid_perm"/>
    <property type="match status" value="1"/>
</dbReference>
<dbReference type="eggNOG" id="COG5042">
    <property type="taxonomic scope" value="Bacteria"/>
</dbReference>